<evidence type="ECO:0000313" key="3">
    <source>
        <dbReference type="Proteomes" id="UP000515153"/>
    </source>
</evidence>
<protein>
    <recommendedName>
        <fullName evidence="5">Ankyrin repeat protein</fullName>
    </recommendedName>
</protein>
<organism evidence="3 4">
    <name type="scientific">Pyricularia grisea</name>
    <name type="common">Crabgrass-specific blast fungus</name>
    <name type="synonym">Magnaporthe grisea</name>
    <dbReference type="NCBI Taxonomy" id="148305"/>
    <lineage>
        <taxon>Eukaryota</taxon>
        <taxon>Fungi</taxon>
        <taxon>Dikarya</taxon>
        <taxon>Ascomycota</taxon>
        <taxon>Pezizomycotina</taxon>
        <taxon>Sordariomycetes</taxon>
        <taxon>Sordariomycetidae</taxon>
        <taxon>Magnaporthales</taxon>
        <taxon>Pyriculariaceae</taxon>
        <taxon>Pyricularia</taxon>
    </lineage>
</organism>
<reference evidence="4" key="3">
    <citation type="submission" date="2025-08" db="UniProtKB">
        <authorList>
            <consortium name="RefSeq"/>
        </authorList>
    </citation>
    <scope>IDENTIFICATION</scope>
    <source>
        <strain evidence="4">NI907</strain>
    </source>
</reference>
<sequence length="188" mass="20863">MEGNSATEDIEMSTDAQEDQNSQGVMDFFGSKYRQPTNEESHKDCLHGASLRGGENAVGLAAHHGSLEVFKYLVFQPGASIDISVTKGYQHPLRLAAKSKLRNNELNKRVIDIMTIILANKPIREYVNSVDRQGRTALTIAIDHGFVEAVPPLLRVGADPLYEDSYTYSNFGNPLFFAKYKYKASCSD</sequence>
<name>A0A6P8B0P2_PYRGI</name>
<evidence type="ECO:0000256" key="1">
    <source>
        <dbReference type="PROSITE-ProRule" id="PRU00023"/>
    </source>
</evidence>
<dbReference type="PROSITE" id="PS50297">
    <property type="entry name" value="ANK_REP_REGION"/>
    <property type="match status" value="1"/>
</dbReference>
<evidence type="ECO:0000256" key="2">
    <source>
        <dbReference type="SAM" id="MobiDB-lite"/>
    </source>
</evidence>
<dbReference type="Proteomes" id="UP000515153">
    <property type="component" value="Unplaced"/>
</dbReference>
<reference evidence="4" key="1">
    <citation type="journal article" date="2019" name="Mol. Biol. Evol.">
        <title>Blast fungal genomes show frequent chromosomal changes, gene gains and losses, and effector gene turnover.</title>
        <authorList>
            <person name="Gomez Luciano L.B."/>
            <person name="Jason Tsai I."/>
            <person name="Chuma I."/>
            <person name="Tosa Y."/>
            <person name="Chen Y.H."/>
            <person name="Li J.Y."/>
            <person name="Li M.Y."/>
            <person name="Jade Lu M.Y."/>
            <person name="Nakayashiki H."/>
            <person name="Li W.H."/>
        </authorList>
    </citation>
    <scope>NUCLEOTIDE SEQUENCE</scope>
    <source>
        <strain evidence="4">NI907</strain>
    </source>
</reference>
<reference evidence="4" key="2">
    <citation type="submission" date="2019-10" db="EMBL/GenBank/DDBJ databases">
        <authorList>
            <consortium name="NCBI Genome Project"/>
        </authorList>
    </citation>
    <scope>NUCLEOTIDE SEQUENCE</scope>
    <source>
        <strain evidence="4">NI907</strain>
    </source>
</reference>
<dbReference type="Gene3D" id="1.25.40.20">
    <property type="entry name" value="Ankyrin repeat-containing domain"/>
    <property type="match status" value="1"/>
</dbReference>
<keyword evidence="1" id="KW-0040">ANK repeat</keyword>
<dbReference type="InterPro" id="IPR002110">
    <property type="entry name" value="Ankyrin_rpt"/>
</dbReference>
<dbReference type="KEGG" id="pgri:PgNI_07861"/>
<evidence type="ECO:0000313" key="4">
    <source>
        <dbReference type="RefSeq" id="XP_030980604.1"/>
    </source>
</evidence>
<feature type="region of interest" description="Disordered" evidence="2">
    <location>
        <begin position="1"/>
        <end position="21"/>
    </location>
</feature>
<dbReference type="SUPFAM" id="SSF48403">
    <property type="entry name" value="Ankyrin repeat"/>
    <property type="match status" value="1"/>
</dbReference>
<keyword evidence="3" id="KW-1185">Reference proteome</keyword>
<dbReference type="InterPro" id="IPR036770">
    <property type="entry name" value="Ankyrin_rpt-contain_sf"/>
</dbReference>
<feature type="repeat" description="ANK" evidence="1">
    <location>
        <begin position="133"/>
        <end position="165"/>
    </location>
</feature>
<dbReference type="Pfam" id="PF12796">
    <property type="entry name" value="Ank_2"/>
    <property type="match status" value="1"/>
</dbReference>
<dbReference type="GeneID" id="41962775"/>
<dbReference type="PROSITE" id="PS50088">
    <property type="entry name" value="ANK_REPEAT"/>
    <property type="match status" value="1"/>
</dbReference>
<dbReference type="RefSeq" id="XP_030980604.1">
    <property type="nucleotide sequence ID" value="XM_031127866.1"/>
</dbReference>
<accession>A0A6P8B0P2</accession>
<dbReference type="AlphaFoldDB" id="A0A6P8B0P2"/>
<dbReference type="SMART" id="SM00248">
    <property type="entry name" value="ANK"/>
    <property type="match status" value="2"/>
</dbReference>
<feature type="compositionally biased region" description="Acidic residues" evidence="2">
    <location>
        <begin position="8"/>
        <end position="18"/>
    </location>
</feature>
<gene>
    <name evidence="4" type="ORF">PgNI_07861</name>
</gene>
<evidence type="ECO:0008006" key="5">
    <source>
        <dbReference type="Google" id="ProtNLM"/>
    </source>
</evidence>
<proteinExistence type="predicted"/>